<proteinExistence type="predicted"/>
<dbReference type="Pfam" id="PF13481">
    <property type="entry name" value="AAA_25"/>
    <property type="match status" value="1"/>
</dbReference>
<dbReference type="SUPFAM" id="SSF52540">
    <property type="entry name" value="P-loop containing nucleoside triphosphate hydrolases"/>
    <property type="match status" value="1"/>
</dbReference>
<comment type="caution">
    <text evidence="1">The sequence shown here is derived from an EMBL/GenBank/DDBJ whole genome shotgun (WGS) entry which is preliminary data.</text>
</comment>
<gene>
    <name evidence="1" type="ORF">H8911_07625</name>
</gene>
<dbReference type="Proteomes" id="UP000649075">
    <property type="component" value="Unassembled WGS sequence"/>
</dbReference>
<name>A0ABR7KIR5_9FIRM</name>
<reference evidence="1 2" key="1">
    <citation type="submission" date="2020-08" db="EMBL/GenBank/DDBJ databases">
        <authorList>
            <person name="Liu C."/>
            <person name="Sun Q."/>
        </authorList>
    </citation>
    <scope>NUCLEOTIDE SEQUENCE [LARGE SCALE GENOMIC DNA]</scope>
    <source>
        <strain evidence="1 2">L34</strain>
    </source>
</reference>
<evidence type="ECO:0000313" key="1">
    <source>
        <dbReference type="EMBL" id="MBC6012604.1"/>
    </source>
</evidence>
<dbReference type="EMBL" id="JACRWH010000030">
    <property type="protein sequence ID" value="MBC6012604.1"/>
    <property type="molecule type" value="Genomic_DNA"/>
</dbReference>
<sequence>MDNNIELITGNEIRHKTYFENNYIVDSLIKGNKVSILTGGSKTGKSTLALQLANSVSKGIPFLNNNTIQCDVLYICLDNDEDLIAERLKLINLEMDDSVVFCFNKNIVLEDTSSNQDDILLLEVVTETLISHPFLRLVIIDLFDNIRNLTIKTEANNVKDTEDMEYLKGIADGLKIHILLLNHDTKNGTQNGYCSSKGGVKLVGSCNGTYLHLIRSGIGQTSATLEVGGRNIKEEILQLHLDTSTLTYSLSEENINDDMPYEIGIIRNYIIKNNGYSGTISNLLQLTKLTIAANRASRLLNTHKDLLASEGITFSIDPSRSNGRIYTFQVEQKDDKDDTLCI</sequence>
<evidence type="ECO:0000313" key="2">
    <source>
        <dbReference type="Proteomes" id="UP000649075"/>
    </source>
</evidence>
<dbReference type="InterPro" id="IPR027417">
    <property type="entry name" value="P-loop_NTPase"/>
</dbReference>
<organism evidence="1 2">
    <name type="scientific">Holdemanella hominis</name>
    <dbReference type="NCBI Taxonomy" id="2764327"/>
    <lineage>
        <taxon>Bacteria</taxon>
        <taxon>Bacillati</taxon>
        <taxon>Bacillota</taxon>
        <taxon>Erysipelotrichia</taxon>
        <taxon>Erysipelotrichales</taxon>
        <taxon>Erysipelotrichaceae</taxon>
        <taxon>Holdemanella</taxon>
    </lineage>
</organism>
<protein>
    <submittedName>
        <fullName evidence="1">AAA family ATPase</fullName>
    </submittedName>
</protein>
<accession>A0ABR7KIR5</accession>
<keyword evidence="2" id="KW-1185">Reference proteome</keyword>
<dbReference type="RefSeq" id="WP_186999229.1">
    <property type="nucleotide sequence ID" value="NZ_JACRWH010000030.1"/>
</dbReference>
<dbReference type="Gene3D" id="3.40.50.300">
    <property type="entry name" value="P-loop containing nucleotide triphosphate hydrolases"/>
    <property type="match status" value="1"/>
</dbReference>